<feature type="transmembrane region" description="Helical" evidence="7">
    <location>
        <begin position="238"/>
        <end position="256"/>
    </location>
</feature>
<feature type="transmembrane region" description="Helical" evidence="7">
    <location>
        <begin position="77"/>
        <end position="94"/>
    </location>
</feature>
<keyword evidence="4 7" id="KW-0812">Transmembrane</keyword>
<dbReference type="GO" id="GO:0015297">
    <property type="term" value="F:antiporter activity"/>
    <property type="evidence" value="ECO:0007669"/>
    <property type="project" value="InterPro"/>
</dbReference>
<organism evidence="9 10">
    <name type="scientific">Dyadobacter pollutisoli</name>
    <dbReference type="NCBI Taxonomy" id="2910158"/>
    <lineage>
        <taxon>Bacteria</taxon>
        <taxon>Pseudomonadati</taxon>
        <taxon>Bacteroidota</taxon>
        <taxon>Cytophagia</taxon>
        <taxon>Cytophagales</taxon>
        <taxon>Spirosomataceae</taxon>
        <taxon>Dyadobacter</taxon>
    </lineage>
</organism>
<dbReference type="Gene3D" id="1.20.1530.20">
    <property type="match status" value="1"/>
</dbReference>
<gene>
    <name evidence="9" type="ORF">ON006_03735</name>
</gene>
<dbReference type="RefSeq" id="WP_244823965.1">
    <property type="nucleotide sequence ID" value="NZ_CP112998.1"/>
</dbReference>
<comment type="similarity">
    <text evidence="2">Belongs to the monovalent cation:proton antiporter 2 (CPA2) transporter (TC 2.A.37) family.</text>
</comment>
<comment type="subcellular location">
    <subcellularLocation>
        <location evidence="1">Membrane</location>
        <topology evidence="1">Multi-pass membrane protein</topology>
    </subcellularLocation>
</comment>
<feature type="transmembrane region" description="Helical" evidence="7">
    <location>
        <begin position="346"/>
        <end position="367"/>
    </location>
</feature>
<evidence type="ECO:0000259" key="8">
    <source>
        <dbReference type="Pfam" id="PF00999"/>
    </source>
</evidence>
<dbReference type="KEGG" id="dpf:ON006_03735"/>
<dbReference type="GO" id="GO:0016020">
    <property type="term" value="C:membrane"/>
    <property type="evidence" value="ECO:0007669"/>
    <property type="project" value="UniProtKB-SubCell"/>
</dbReference>
<evidence type="ECO:0000256" key="2">
    <source>
        <dbReference type="ARBA" id="ARBA00005551"/>
    </source>
</evidence>
<keyword evidence="3" id="KW-0813">Transport</keyword>
<evidence type="ECO:0000256" key="1">
    <source>
        <dbReference type="ARBA" id="ARBA00004141"/>
    </source>
</evidence>
<feature type="transmembrane region" description="Helical" evidence="7">
    <location>
        <begin position="138"/>
        <end position="156"/>
    </location>
</feature>
<evidence type="ECO:0000256" key="3">
    <source>
        <dbReference type="ARBA" id="ARBA00022448"/>
    </source>
</evidence>
<dbReference type="Proteomes" id="UP001164653">
    <property type="component" value="Chromosome"/>
</dbReference>
<feature type="transmembrane region" description="Helical" evidence="7">
    <location>
        <begin position="312"/>
        <end position="334"/>
    </location>
</feature>
<feature type="transmembrane region" description="Helical" evidence="7">
    <location>
        <begin position="379"/>
        <end position="397"/>
    </location>
</feature>
<keyword evidence="5 7" id="KW-1133">Transmembrane helix</keyword>
<feature type="transmembrane region" description="Helical" evidence="7">
    <location>
        <begin position="197"/>
        <end position="218"/>
    </location>
</feature>
<proteinExistence type="inferred from homology"/>
<dbReference type="PANTHER" id="PTHR42751:SF3">
    <property type="entry name" value="SODIUM_GLUTAMATE SYMPORTER"/>
    <property type="match status" value="1"/>
</dbReference>
<feature type="transmembrane region" description="Helical" evidence="7">
    <location>
        <begin position="288"/>
        <end position="306"/>
    </location>
</feature>
<dbReference type="PANTHER" id="PTHR42751">
    <property type="entry name" value="SODIUM/HYDROGEN EXCHANGER FAMILY/TRKA DOMAIN PROTEIN"/>
    <property type="match status" value="1"/>
</dbReference>
<dbReference type="GO" id="GO:1902600">
    <property type="term" value="P:proton transmembrane transport"/>
    <property type="evidence" value="ECO:0007669"/>
    <property type="project" value="InterPro"/>
</dbReference>
<feature type="transmembrane region" description="Helical" evidence="7">
    <location>
        <begin position="115"/>
        <end position="132"/>
    </location>
</feature>
<evidence type="ECO:0000256" key="4">
    <source>
        <dbReference type="ARBA" id="ARBA00022692"/>
    </source>
</evidence>
<dbReference type="InterPro" id="IPR038770">
    <property type="entry name" value="Na+/solute_symporter_sf"/>
</dbReference>
<feature type="transmembrane region" description="Helical" evidence="7">
    <location>
        <begin position="52"/>
        <end position="71"/>
    </location>
</feature>
<dbReference type="AlphaFoldDB" id="A0A9E8NFA9"/>
<dbReference type="Pfam" id="PF00999">
    <property type="entry name" value="Na_H_Exchanger"/>
    <property type="match status" value="1"/>
</dbReference>
<keyword evidence="10" id="KW-1185">Reference proteome</keyword>
<dbReference type="InterPro" id="IPR006153">
    <property type="entry name" value="Cation/H_exchanger_TM"/>
</dbReference>
<keyword evidence="6 7" id="KW-0472">Membrane</keyword>
<evidence type="ECO:0000256" key="7">
    <source>
        <dbReference type="SAM" id="Phobius"/>
    </source>
</evidence>
<feature type="transmembrane region" description="Helical" evidence="7">
    <location>
        <begin position="168"/>
        <end position="191"/>
    </location>
</feature>
<sequence>MVSPFCLFGYFQNDRKKTKVAQEMNQVLFSVSALCLLILLLIFLLKRLRQPYMIAYIIAGFLIGPHAANLFPNAEDIEPVAEIGILLLMFFLGMEIDIPDNKSMLFEPLVAQGMRVVLTLGLVMAVSFLAGWPYLTGIIIFILLIFNSTAVVSEYLRKNGELKTEFGMMILNILLLQDLMLAPILGAIQFMGGKGFSWLRVVVAVAACVLVFLVLRAVRNRTFIQLKIKDIFKDDHELQVFAGCLLCLGFGVLAELSGLSSALGSFIAGIFIGKLDTFKWLEGALHPFKVFFVALFFVTIGLRLDLTYLNGHLLTVGLGTLLLLAVNSGLSAAIFKGLKYSWKSSLYGGALLSQIGEFGILACSMAYKMQVIGHDLFKTGIAITALSLLLSTVWITLQKKFLFKAGRHPYRQR</sequence>
<evidence type="ECO:0000313" key="9">
    <source>
        <dbReference type="EMBL" id="WAC13074.1"/>
    </source>
</evidence>
<accession>A0A9E8NFA9</accession>
<protein>
    <submittedName>
        <fullName evidence="9">Cation:proton antiporter</fullName>
    </submittedName>
</protein>
<name>A0A9E8NFA9_9BACT</name>
<evidence type="ECO:0000256" key="5">
    <source>
        <dbReference type="ARBA" id="ARBA00022989"/>
    </source>
</evidence>
<evidence type="ECO:0000256" key="6">
    <source>
        <dbReference type="ARBA" id="ARBA00023136"/>
    </source>
</evidence>
<evidence type="ECO:0000313" key="10">
    <source>
        <dbReference type="Proteomes" id="UP001164653"/>
    </source>
</evidence>
<reference evidence="9" key="1">
    <citation type="submission" date="2022-11" db="EMBL/GenBank/DDBJ databases">
        <title>Dyadobacter pollutisoli sp. nov., isolated from plastic dumped soil.</title>
        <authorList>
            <person name="Kim J.M."/>
            <person name="Kim K.R."/>
            <person name="Lee J.K."/>
            <person name="Hao L."/>
            <person name="Jeon C.O."/>
        </authorList>
    </citation>
    <scope>NUCLEOTIDE SEQUENCE</scope>
    <source>
        <strain evidence="9">U1</strain>
    </source>
</reference>
<dbReference type="EMBL" id="CP112998">
    <property type="protein sequence ID" value="WAC13074.1"/>
    <property type="molecule type" value="Genomic_DNA"/>
</dbReference>
<feature type="domain" description="Cation/H+ exchanger transmembrane" evidence="8">
    <location>
        <begin position="37"/>
        <end position="395"/>
    </location>
</feature>
<feature type="transmembrane region" description="Helical" evidence="7">
    <location>
        <begin position="27"/>
        <end position="45"/>
    </location>
</feature>